<name>C5KDY7_PERM5</name>
<feature type="domain" description="Thioredoxin" evidence="5">
    <location>
        <begin position="11"/>
        <end position="129"/>
    </location>
</feature>
<keyword evidence="2 4" id="KW-0732">Signal</keyword>
<evidence type="ECO:0000256" key="2">
    <source>
        <dbReference type="ARBA" id="ARBA00022729"/>
    </source>
</evidence>
<dbReference type="InterPro" id="IPR036249">
    <property type="entry name" value="Thioredoxin-like_sf"/>
</dbReference>
<dbReference type="GO" id="GO:0005783">
    <property type="term" value="C:endoplasmic reticulum"/>
    <property type="evidence" value="ECO:0007669"/>
    <property type="project" value="TreeGrafter"/>
</dbReference>
<dbReference type="Proteomes" id="UP000007800">
    <property type="component" value="Unassembled WGS sequence"/>
</dbReference>
<dbReference type="PANTHER" id="PTHR45672">
    <property type="entry name" value="PROTEIN DISULFIDE-ISOMERASE C17H9.14C-RELATED"/>
    <property type="match status" value="1"/>
</dbReference>
<dbReference type="AlphaFoldDB" id="C5KDY7"/>
<dbReference type="GO" id="GO:0003756">
    <property type="term" value="F:protein disulfide isomerase activity"/>
    <property type="evidence" value="ECO:0007669"/>
    <property type="project" value="TreeGrafter"/>
</dbReference>
<dbReference type="PROSITE" id="PS51352">
    <property type="entry name" value="THIOREDOXIN_2"/>
    <property type="match status" value="1"/>
</dbReference>
<sequence length="224" mass="24983">MRLDLTFFFLLLLRLAVGNVVEITSVNFDYLLRDADDPRPFLIFLYSPTCPHCKALKPVWEDVCTVAEKEQLFRVGVLDCMAQSHLCERLGETKVPSVYVFFDDGRKMLKYTGEKDSEEMSEFAARAHKVYNGDAVNVPIEGPGKPSFSLRAVAKAVAAEIITLIHFSPIGCCALIVAGFVLGVLFDAFVLKVVDEEETVDPGDKDNNRSDEEESPPVESKKTR</sequence>
<feature type="signal peptide" evidence="4">
    <location>
        <begin position="1"/>
        <end position="18"/>
    </location>
</feature>
<dbReference type="InParanoid" id="C5KDY7"/>
<dbReference type="PANTHER" id="PTHR45672:SF3">
    <property type="entry name" value="THIOREDOXIN DOMAIN-CONTAINING PROTEIN 5"/>
    <property type="match status" value="1"/>
</dbReference>
<feature type="chain" id="PRO_5002951849" description="Thioredoxin domain-containing protein" evidence="4">
    <location>
        <begin position="19"/>
        <end position="224"/>
    </location>
</feature>
<evidence type="ECO:0000256" key="4">
    <source>
        <dbReference type="SAM" id="SignalP"/>
    </source>
</evidence>
<dbReference type="RefSeq" id="XP_002785644.1">
    <property type="nucleotide sequence ID" value="XM_002785598.1"/>
</dbReference>
<organism evidence="7">
    <name type="scientific">Perkinsus marinus (strain ATCC 50983 / TXsc)</name>
    <dbReference type="NCBI Taxonomy" id="423536"/>
    <lineage>
        <taxon>Eukaryota</taxon>
        <taxon>Sar</taxon>
        <taxon>Alveolata</taxon>
        <taxon>Perkinsozoa</taxon>
        <taxon>Perkinsea</taxon>
        <taxon>Perkinsida</taxon>
        <taxon>Perkinsidae</taxon>
        <taxon>Perkinsus</taxon>
    </lineage>
</organism>
<evidence type="ECO:0000256" key="3">
    <source>
        <dbReference type="SAM" id="MobiDB-lite"/>
    </source>
</evidence>
<dbReference type="InterPro" id="IPR017937">
    <property type="entry name" value="Thioredoxin_CS"/>
</dbReference>
<dbReference type="InterPro" id="IPR051063">
    <property type="entry name" value="PDI"/>
</dbReference>
<comment type="similarity">
    <text evidence="1">Belongs to the protein disulfide isomerase family.</text>
</comment>
<proteinExistence type="inferred from homology"/>
<evidence type="ECO:0000259" key="5">
    <source>
        <dbReference type="PROSITE" id="PS51352"/>
    </source>
</evidence>
<evidence type="ECO:0000313" key="6">
    <source>
        <dbReference type="EMBL" id="EER17440.1"/>
    </source>
</evidence>
<dbReference type="OrthoDB" id="72053at2759"/>
<dbReference type="PROSITE" id="PS00194">
    <property type="entry name" value="THIOREDOXIN_1"/>
    <property type="match status" value="1"/>
</dbReference>
<dbReference type="Gene3D" id="3.40.30.10">
    <property type="entry name" value="Glutaredoxin"/>
    <property type="match status" value="1"/>
</dbReference>
<dbReference type="GO" id="GO:0006457">
    <property type="term" value="P:protein folding"/>
    <property type="evidence" value="ECO:0007669"/>
    <property type="project" value="TreeGrafter"/>
</dbReference>
<dbReference type="Pfam" id="PF00085">
    <property type="entry name" value="Thioredoxin"/>
    <property type="match status" value="1"/>
</dbReference>
<dbReference type="SUPFAM" id="SSF52833">
    <property type="entry name" value="Thioredoxin-like"/>
    <property type="match status" value="1"/>
</dbReference>
<dbReference type="InterPro" id="IPR013766">
    <property type="entry name" value="Thioredoxin_domain"/>
</dbReference>
<keyword evidence="7" id="KW-1185">Reference proteome</keyword>
<protein>
    <recommendedName>
        <fullName evidence="5">Thioredoxin domain-containing protein</fullName>
    </recommendedName>
</protein>
<evidence type="ECO:0000256" key="1">
    <source>
        <dbReference type="ARBA" id="ARBA00006347"/>
    </source>
</evidence>
<evidence type="ECO:0000313" key="7">
    <source>
        <dbReference type="Proteomes" id="UP000007800"/>
    </source>
</evidence>
<dbReference type="CDD" id="cd02961">
    <property type="entry name" value="PDI_a_family"/>
    <property type="match status" value="1"/>
</dbReference>
<dbReference type="GeneID" id="9062570"/>
<gene>
    <name evidence="6" type="ORF">Pmar_PMAR022392</name>
</gene>
<reference evidence="6 7" key="1">
    <citation type="submission" date="2008-07" db="EMBL/GenBank/DDBJ databases">
        <authorList>
            <person name="El-Sayed N."/>
            <person name="Caler E."/>
            <person name="Inman J."/>
            <person name="Amedeo P."/>
            <person name="Hass B."/>
            <person name="Wortman J."/>
        </authorList>
    </citation>
    <scope>NUCLEOTIDE SEQUENCE [LARGE SCALE GENOMIC DNA]</scope>
    <source>
        <strain evidence="7">ATCC 50983 / TXsc</strain>
    </source>
</reference>
<feature type="region of interest" description="Disordered" evidence="3">
    <location>
        <begin position="198"/>
        <end position="224"/>
    </location>
</feature>
<accession>C5KDY7</accession>
<dbReference type="EMBL" id="GG672124">
    <property type="protein sequence ID" value="EER17440.1"/>
    <property type="molecule type" value="Genomic_DNA"/>
</dbReference>